<gene>
    <name evidence="2" type="ORF">LAUMK142_04933</name>
</gene>
<reference evidence="2 3" key="1">
    <citation type="submission" date="2018-09" db="EMBL/GenBank/DDBJ databases">
        <authorList>
            <person name="Tagini F."/>
        </authorList>
    </citation>
    <scope>NUCLEOTIDE SEQUENCE [LARGE SCALE GENOMIC DNA]</scope>
    <source>
        <strain evidence="2 3">MK142</strain>
    </source>
</reference>
<evidence type="ECO:0000313" key="2">
    <source>
        <dbReference type="EMBL" id="VBA55047.1"/>
    </source>
</evidence>
<evidence type="ECO:0000313" key="3">
    <source>
        <dbReference type="Proteomes" id="UP000268285"/>
    </source>
</evidence>
<protein>
    <submittedName>
        <fullName evidence="2">Uncharacterized protein</fullName>
    </submittedName>
</protein>
<sequence length="147" mass="15443">MVSAAEYDARAAEAHHREIIAEQHAAVRRELESRIAEGYWPGSGQNINPHHVSNTLRGLVESGEMEWVTGPTRGGAQIETLQPTDRAGRADRIDQGCRTQATALRPVSGLGVGNQATPQRFDRAGGGGGGARGHLGVRGGAADRSGS</sequence>
<feature type="compositionally biased region" description="Gly residues" evidence="1">
    <location>
        <begin position="124"/>
        <end position="139"/>
    </location>
</feature>
<dbReference type="EMBL" id="UPHU01000001">
    <property type="protein sequence ID" value="VBA55047.1"/>
    <property type="molecule type" value="Genomic_DNA"/>
</dbReference>
<dbReference type="RefSeq" id="WP_036407404.1">
    <property type="nucleotide sequence ID" value="NZ_JAIENV010000140.1"/>
</dbReference>
<proteinExistence type="predicted"/>
<name>A0A498QY00_9MYCO</name>
<evidence type="ECO:0000256" key="1">
    <source>
        <dbReference type="SAM" id="MobiDB-lite"/>
    </source>
</evidence>
<accession>A0A498QY00</accession>
<dbReference type="AlphaFoldDB" id="A0A498QY00"/>
<dbReference type="Proteomes" id="UP000268285">
    <property type="component" value="Unassembled WGS sequence"/>
</dbReference>
<keyword evidence="3" id="KW-1185">Reference proteome</keyword>
<feature type="region of interest" description="Disordered" evidence="1">
    <location>
        <begin position="106"/>
        <end position="147"/>
    </location>
</feature>
<organism evidence="2 3">
    <name type="scientific">Mycobacterium pseudokansasii</name>
    <dbReference type="NCBI Taxonomy" id="2341080"/>
    <lineage>
        <taxon>Bacteria</taxon>
        <taxon>Bacillati</taxon>
        <taxon>Actinomycetota</taxon>
        <taxon>Actinomycetes</taxon>
        <taxon>Mycobacteriales</taxon>
        <taxon>Mycobacteriaceae</taxon>
        <taxon>Mycobacterium</taxon>
    </lineage>
</organism>